<dbReference type="InterPro" id="IPR000297">
    <property type="entry name" value="PPIase_PpiC"/>
</dbReference>
<gene>
    <name evidence="4" type="ORF">H8E19_06890</name>
</gene>
<sequence length="325" mass="37341">MKQSKTRASLILFFAGIILLFHSSVSGKITNRVVAIVNDEVVTLYELNTMMQLLTGIPSEQLKSKSEDAYFKARQKVLDDLIDQKIVLEKIKELEITVTAKEVDKAIERVKTDNQFTQEDLVSELKKQGTTYETYKKSIKDELERVQLVNYEVKSKIIIMEEEIEKYYETHREEFTREGRVRLALIFLKQEDPADKKEARDLYQKAQEILLMIKDGKNFANLAEKFSNGPGASEGGDLGVFKMTELNPEMAEIIKDLPAGGVSKPIVRPYGIRIIKVEEKDGGGEKSFDQVRNAIQTILYRKELDKKYSAWIKDLRKKAYIKIVF</sequence>
<dbReference type="Pfam" id="PF00639">
    <property type="entry name" value="Rotamase"/>
    <property type="match status" value="1"/>
</dbReference>
<evidence type="ECO:0000259" key="3">
    <source>
        <dbReference type="PROSITE" id="PS50198"/>
    </source>
</evidence>
<dbReference type="InterPro" id="IPR050280">
    <property type="entry name" value="OMP_Chaperone_SurA"/>
</dbReference>
<proteinExistence type="predicted"/>
<name>A0A8J6MYC7_9DELT</name>
<evidence type="ECO:0000313" key="5">
    <source>
        <dbReference type="Proteomes" id="UP000650524"/>
    </source>
</evidence>
<dbReference type="SUPFAM" id="SSF54534">
    <property type="entry name" value="FKBP-like"/>
    <property type="match status" value="1"/>
</dbReference>
<dbReference type="EMBL" id="JACNJD010000187">
    <property type="protein sequence ID" value="MBC8177118.1"/>
    <property type="molecule type" value="Genomic_DNA"/>
</dbReference>
<dbReference type="AlphaFoldDB" id="A0A8J6MYC7"/>
<dbReference type="Pfam" id="PF13624">
    <property type="entry name" value="SurA_N_3"/>
    <property type="match status" value="1"/>
</dbReference>
<dbReference type="PANTHER" id="PTHR47637:SF1">
    <property type="entry name" value="CHAPERONE SURA"/>
    <property type="match status" value="1"/>
</dbReference>
<organism evidence="4 5">
    <name type="scientific">Candidatus Desulfacyla euxinica</name>
    <dbReference type="NCBI Taxonomy" id="2841693"/>
    <lineage>
        <taxon>Bacteria</taxon>
        <taxon>Deltaproteobacteria</taxon>
        <taxon>Candidatus Desulfacyla</taxon>
    </lineage>
</organism>
<protein>
    <submittedName>
        <fullName evidence="4">Peptidyl-prolyl cis-trans isomerase</fullName>
    </submittedName>
</protein>
<dbReference type="Gene3D" id="1.10.4030.10">
    <property type="entry name" value="Porin chaperone SurA, peptide-binding domain"/>
    <property type="match status" value="1"/>
</dbReference>
<evidence type="ECO:0000313" key="4">
    <source>
        <dbReference type="EMBL" id="MBC8177118.1"/>
    </source>
</evidence>
<dbReference type="InterPro" id="IPR046357">
    <property type="entry name" value="PPIase_dom_sf"/>
</dbReference>
<keyword evidence="2" id="KW-0697">Rotamase</keyword>
<reference evidence="4 5" key="1">
    <citation type="submission" date="2020-08" db="EMBL/GenBank/DDBJ databases">
        <title>Bridging the membrane lipid divide: bacteria of the FCB group superphylum have the potential to synthesize archaeal ether lipids.</title>
        <authorList>
            <person name="Villanueva L."/>
            <person name="Von Meijenfeldt F.A.B."/>
            <person name="Westbye A.B."/>
            <person name="Yadav S."/>
            <person name="Hopmans E.C."/>
            <person name="Dutilh B.E."/>
            <person name="Sinninghe Damste J.S."/>
        </authorList>
    </citation>
    <scope>NUCLEOTIDE SEQUENCE [LARGE SCALE GENOMIC DNA]</scope>
    <source>
        <strain evidence="4">NIOZ-UU27</strain>
    </source>
</reference>
<dbReference type="PANTHER" id="PTHR47637">
    <property type="entry name" value="CHAPERONE SURA"/>
    <property type="match status" value="1"/>
</dbReference>
<dbReference type="SUPFAM" id="SSF109998">
    <property type="entry name" value="Triger factor/SurA peptide-binding domain-like"/>
    <property type="match status" value="1"/>
</dbReference>
<dbReference type="GO" id="GO:0003755">
    <property type="term" value="F:peptidyl-prolyl cis-trans isomerase activity"/>
    <property type="evidence" value="ECO:0007669"/>
    <property type="project" value="UniProtKB-KW"/>
</dbReference>
<dbReference type="Proteomes" id="UP000650524">
    <property type="component" value="Unassembled WGS sequence"/>
</dbReference>
<keyword evidence="2 4" id="KW-0413">Isomerase</keyword>
<dbReference type="Gene3D" id="3.10.50.40">
    <property type="match status" value="1"/>
</dbReference>
<evidence type="ECO:0000256" key="2">
    <source>
        <dbReference type="PROSITE-ProRule" id="PRU00278"/>
    </source>
</evidence>
<accession>A0A8J6MYC7</accession>
<feature type="domain" description="PpiC" evidence="3">
    <location>
        <begin position="178"/>
        <end position="279"/>
    </location>
</feature>
<dbReference type="InterPro" id="IPR027304">
    <property type="entry name" value="Trigger_fact/SurA_dom_sf"/>
</dbReference>
<keyword evidence="1" id="KW-0732">Signal</keyword>
<dbReference type="PROSITE" id="PS50198">
    <property type="entry name" value="PPIC_PPIASE_2"/>
    <property type="match status" value="1"/>
</dbReference>
<comment type="caution">
    <text evidence="4">The sequence shown here is derived from an EMBL/GenBank/DDBJ whole genome shotgun (WGS) entry which is preliminary data.</text>
</comment>
<evidence type="ECO:0000256" key="1">
    <source>
        <dbReference type="ARBA" id="ARBA00022729"/>
    </source>
</evidence>